<evidence type="ECO:0000313" key="2">
    <source>
        <dbReference type="Proteomes" id="UP000188268"/>
    </source>
</evidence>
<sequence length="66" mass="7606">MEEGCRMKSWGRRTLLWKGSSIRLDEPSSRALNYSSSARLTTRVVRARARLEFSKPNSNFSRVDAE</sequence>
<dbReference type="EMBL" id="AWWV01007711">
    <property type="protein sequence ID" value="OMO95147.1"/>
    <property type="molecule type" value="Genomic_DNA"/>
</dbReference>
<dbReference type="AlphaFoldDB" id="A0A1R3JK48"/>
<proteinExistence type="predicted"/>
<name>A0A1R3JK48_COCAP</name>
<dbReference type="Gramene" id="OMO95147">
    <property type="protein sequence ID" value="OMO95147"/>
    <property type="gene ID" value="CCACVL1_05551"/>
</dbReference>
<protein>
    <submittedName>
        <fullName evidence="1">Uncharacterized protein</fullName>
    </submittedName>
</protein>
<comment type="caution">
    <text evidence="1">The sequence shown here is derived from an EMBL/GenBank/DDBJ whole genome shotgun (WGS) entry which is preliminary data.</text>
</comment>
<keyword evidence="2" id="KW-1185">Reference proteome</keyword>
<accession>A0A1R3JK48</accession>
<reference evidence="1 2" key="1">
    <citation type="submission" date="2013-09" db="EMBL/GenBank/DDBJ databases">
        <title>Corchorus capsularis genome sequencing.</title>
        <authorList>
            <person name="Alam M."/>
            <person name="Haque M.S."/>
            <person name="Islam M.S."/>
            <person name="Emdad E.M."/>
            <person name="Islam M.M."/>
            <person name="Ahmed B."/>
            <person name="Halim A."/>
            <person name="Hossen Q.M.M."/>
            <person name="Hossain M.Z."/>
            <person name="Ahmed R."/>
            <person name="Khan M.M."/>
            <person name="Islam R."/>
            <person name="Rashid M.M."/>
            <person name="Khan S.A."/>
            <person name="Rahman M.S."/>
            <person name="Alam M."/>
        </authorList>
    </citation>
    <scope>NUCLEOTIDE SEQUENCE [LARGE SCALE GENOMIC DNA]</scope>
    <source>
        <strain evidence="2">cv. CVL-1</strain>
        <tissue evidence="1">Whole seedling</tissue>
    </source>
</reference>
<organism evidence="1 2">
    <name type="scientific">Corchorus capsularis</name>
    <name type="common">Jute</name>
    <dbReference type="NCBI Taxonomy" id="210143"/>
    <lineage>
        <taxon>Eukaryota</taxon>
        <taxon>Viridiplantae</taxon>
        <taxon>Streptophyta</taxon>
        <taxon>Embryophyta</taxon>
        <taxon>Tracheophyta</taxon>
        <taxon>Spermatophyta</taxon>
        <taxon>Magnoliopsida</taxon>
        <taxon>eudicotyledons</taxon>
        <taxon>Gunneridae</taxon>
        <taxon>Pentapetalae</taxon>
        <taxon>rosids</taxon>
        <taxon>malvids</taxon>
        <taxon>Malvales</taxon>
        <taxon>Malvaceae</taxon>
        <taxon>Grewioideae</taxon>
        <taxon>Apeibeae</taxon>
        <taxon>Corchorus</taxon>
    </lineage>
</organism>
<evidence type="ECO:0000313" key="1">
    <source>
        <dbReference type="EMBL" id="OMO95147.1"/>
    </source>
</evidence>
<dbReference type="Proteomes" id="UP000188268">
    <property type="component" value="Unassembled WGS sequence"/>
</dbReference>
<gene>
    <name evidence="1" type="ORF">CCACVL1_05551</name>
</gene>